<reference evidence="1" key="1">
    <citation type="submission" date="2015-10" db="EMBL/GenBank/DDBJ databases">
        <authorList>
            <person name="Gilbert D.G."/>
        </authorList>
    </citation>
    <scope>NUCLEOTIDE SEQUENCE</scope>
    <source>
        <strain evidence="1">Phyl III-seqv23</strain>
    </source>
</reference>
<gene>
    <name evidence="1" type="ORF">TO10_v1_240019</name>
</gene>
<dbReference type="AlphaFoldDB" id="A0A0S4WE69"/>
<name>A0A0S4WE69_RALSL</name>
<dbReference type="EMBL" id="LN899827">
    <property type="protein sequence ID" value="CUV45032.1"/>
    <property type="molecule type" value="Genomic_DNA"/>
</dbReference>
<proteinExistence type="predicted"/>
<accession>A0A0S4WE69</accession>
<evidence type="ECO:0000313" key="1">
    <source>
        <dbReference type="EMBL" id="CUV45032.1"/>
    </source>
</evidence>
<organism evidence="1">
    <name type="scientific">Ralstonia solanacearum</name>
    <name type="common">Pseudomonas solanacearum</name>
    <dbReference type="NCBI Taxonomy" id="305"/>
    <lineage>
        <taxon>Bacteria</taxon>
        <taxon>Pseudomonadati</taxon>
        <taxon>Pseudomonadota</taxon>
        <taxon>Betaproteobacteria</taxon>
        <taxon>Burkholderiales</taxon>
        <taxon>Burkholderiaceae</taxon>
        <taxon>Ralstonia</taxon>
        <taxon>Ralstonia solanacearum species complex</taxon>
    </lineage>
</organism>
<protein>
    <submittedName>
        <fullName evidence="1">Uncharacterized protein</fullName>
    </submittedName>
</protein>
<sequence length="70" mass="7857">MQCGVQPNPLQIPLTSLGIGVSLEVGNVGGVVRQLMPTNTRQPNKVRQVTFEHLVRVLKWNQDIRIKQEP</sequence>